<evidence type="ECO:0000256" key="1">
    <source>
        <dbReference type="SAM" id="MobiDB-lite"/>
    </source>
</evidence>
<proteinExistence type="predicted"/>
<comment type="caution">
    <text evidence="2">The sequence shown here is derived from an EMBL/GenBank/DDBJ whole genome shotgun (WGS) entry which is preliminary data.</text>
</comment>
<evidence type="ECO:0000313" key="3">
    <source>
        <dbReference type="Proteomes" id="UP000436822"/>
    </source>
</evidence>
<sequence>MRGFLITLSLCGLVACSPPVPNSASGVGFDNYDSYRTAQQARDAELSRPGRTTVRPPVVSVQTNAPVTTVEQRTAADAVAAVRGTQPAQTRRTASVDINNPGISDEQDFDAVSERQTIESDAQRRAAQSANYKVIQPEAVPNRPSGKTLTPIEFALSTSHSVGQRKYSRNPLASRAKFERQCAAYRSADAAQDDFLKRGGPQRDRKGIDPDGDGYACGWNPSVYRQAVRN</sequence>
<feature type="region of interest" description="Disordered" evidence="1">
    <location>
        <begin position="190"/>
        <end position="215"/>
    </location>
</feature>
<dbReference type="EMBL" id="BLJE01000002">
    <property type="protein sequence ID" value="GFE65614.1"/>
    <property type="molecule type" value="Genomic_DNA"/>
</dbReference>
<dbReference type="OrthoDB" id="7951357at2"/>
<dbReference type="PROSITE" id="PS51257">
    <property type="entry name" value="PROKAR_LIPOPROTEIN"/>
    <property type="match status" value="1"/>
</dbReference>
<reference evidence="2 3" key="1">
    <citation type="submission" date="2019-12" db="EMBL/GenBank/DDBJ databases">
        <title>Litoreibacter badius sp. nov., a novel bacteriochlorophyll a-containing bacterium in the genus Litoreibacter.</title>
        <authorList>
            <person name="Kanamuro M."/>
            <person name="Takabe Y."/>
            <person name="Mori K."/>
            <person name="Takaichi S."/>
            <person name="Hanada S."/>
        </authorList>
    </citation>
    <scope>NUCLEOTIDE SEQUENCE [LARGE SCALE GENOMIC DNA]</scope>
    <source>
        <strain evidence="2 3">K6</strain>
    </source>
</reference>
<name>A0A6N6JHM5_9RHOB</name>
<evidence type="ECO:0008006" key="4">
    <source>
        <dbReference type="Google" id="ProtNLM"/>
    </source>
</evidence>
<accession>A0A6N6JHM5</accession>
<dbReference type="Proteomes" id="UP000436822">
    <property type="component" value="Unassembled WGS sequence"/>
</dbReference>
<gene>
    <name evidence="2" type="ORF">KIN_26880</name>
</gene>
<evidence type="ECO:0000313" key="2">
    <source>
        <dbReference type="EMBL" id="GFE65614.1"/>
    </source>
</evidence>
<protein>
    <recommendedName>
        <fullName evidence="4">Excalibur calcium-binding domain-containing protein</fullName>
    </recommendedName>
</protein>
<organism evidence="2 3">
    <name type="scientific">Litoreibacter roseus</name>
    <dbReference type="NCBI Taxonomy" id="2601869"/>
    <lineage>
        <taxon>Bacteria</taxon>
        <taxon>Pseudomonadati</taxon>
        <taxon>Pseudomonadota</taxon>
        <taxon>Alphaproteobacteria</taxon>
        <taxon>Rhodobacterales</taxon>
        <taxon>Roseobacteraceae</taxon>
        <taxon>Litoreibacter</taxon>
    </lineage>
</organism>
<keyword evidence="3" id="KW-1185">Reference proteome</keyword>
<dbReference type="RefSeq" id="WP_159807694.1">
    <property type="nucleotide sequence ID" value="NZ_BLJE01000002.1"/>
</dbReference>
<feature type="compositionally biased region" description="Basic and acidic residues" evidence="1">
    <location>
        <begin position="194"/>
        <end position="209"/>
    </location>
</feature>
<dbReference type="AlphaFoldDB" id="A0A6N6JHM5"/>